<dbReference type="Proteomes" id="UP000696485">
    <property type="component" value="Unassembled WGS sequence"/>
</dbReference>
<keyword evidence="3" id="KW-1185">Reference proteome</keyword>
<proteinExistence type="predicted"/>
<sequence length="570" mass="64908">MSMHARQTRSSAAKSALNGPAPTPARQRRPQPNDSLRNRSNETLVPDGNIDLDKENMSSNIPEHLTELDEPSSSVLKCPSHRRSTSARIQKEVEDVTIPVLPSSADIRRKLKEALATSEPQIVDAPTEPHEMDVEMTPEAQCEYEEYEEESTDYILIWSPPRETYERHFSPPPLPMFELEDDDVEDNDDFRTSKLTIEDLNLNNSRPSAEQNFSSHVDLTPDITENRLNEEDDQEDDPFGFTKVERRLQRTRNIRPRLLAINEQRQLKHHQTIANRTESSASSISSRLGLGVSRRSSMRKRGSTRDKPKTVDFTERSALSDNFKDLSDFERYMEIEHTGSLDSPKAGQQGVTDQSGEPDISIAATPPQRSWPRSHRYSMGLDLPPIALARTPKKTPEAGMPLSYKATVTSRNTRREVSSSKKIKYTSTQKLKTLLPKRRRPRGDRARNKVEQVPASEDDTDEVESGSDHDDLVDSDDYGKTSRKDSLVRQRWKASGSKTTPPSISKKTMDVIDGSMKPNQLRDKAREQAPKDKDKTEESGWSVAQRRVQQERIQYFKEVDDFQLEVETIR</sequence>
<feature type="compositionally biased region" description="Basic and acidic residues" evidence="1">
    <location>
        <begin position="520"/>
        <end position="538"/>
    </location>
</feature>
<evidence type="ECO:0000313" key="2">
    <source>
        <dbReference type="EMBL" id="KAF9325450.1"/>
    </source>
</evidence>
<feature type="region of interest" description="Disordered" evidence="1">
    <location>
        <begin position="391"/>
        <end position="544"/>
    </location>
</feature>
<gene>
    <name evidence="2" type="ORF">BG006_011080</name>
</gene>
<accession>A0A9P5SCX3</accession>
<feature type="compositionally biased region" description="Low complexity" evidence="1">
    <location>
        <begin position="279"/>
        <end position="295"/>
    </location>
</feature>
<evidence type="ECO:0000256" key="1">
    <source>
        <dbReference type="SAM" id="MobiDB-lite"/>
    </source>
</evidence>
<feature type="region of interest" description="Disordered" evidence="1">
    <location>
        <begin position="1"/>
        <end position="88"/>
    </location>
</feature>
<feature type="compositionally biased region" description="Polar residues" evidence="1">
    <location>
        <begin position="496"/>
        <end position="506"/>
    </location>
</feature>
<organism evidence="2 3">
    <name type="scientific">Podila minutissima</name>
    <dbReference type="NCBI Taxonomy" id="64525"/>
    <lineage>
        <taxon>Eukaryota</taxon>
        <taxon>Fungi</taxon>
        <taxon>Fungi incertae sedis</taxon>
        <taxon>Mucoromycota</taxon>
        <taxon>Mortierellomycotina</taxon>
        <taxon>Mortierellomycetes</taxon>
        <taxon>Mortierellales</taxon>
        <taxon>Mortierellaceae</taxon>
        <taxon>Podila</taxon>
    </lineage>
</organism>
<comment type="caution">
    <text evidence="2">The sequence shown here is derived from an EMBL/GenBank/DDBJ whole genome shotgun (WGS) entry which is preliminary data.</text>
</comment>
<name>A0A9P5SCX3_9FUNG</name>
<dbReference type="AlphaFoldDB" id="A0A9P5SCX3"/>
<reference evidence="2" key="1">
    <citation type="journal article" date="2020" name="Fungal Divers.">
        <title>Resolving the Mortierellaceae phylogeny through synthesis of multi-gene phylogenetics and phylogenomics.</title>
        <authorList>
            <person name="Vandepol N."/>
            <person name="Liber J."/>
            <person name="Desiro A."/>
            <person name="Na H."/>
            <person name="Kennedy M."/>
            <person name="Barry K."/>
            <person name="Grigoriev I.V."/>
            <person name="Miller A.N."/>
            <person name="O'Donnell K."/>
            <person name="Stajich J.E."/>
            <person name="Bonito G."/>
        </authorList>
    </citation>
    <scope>NUCLEOTIDE SEQUENCE</scope>
    <source>
        <strain evidence="2">NVP1</strain>
    </source>
</reference>
<feature type="region of interest" description="Disordered" evidence="1">
    <location>
        <begin position="269"/>
        <end position="310"/>
    </location>
</feature>
<feature type="region of interest" description="Disordered" evidence="1">
    <location>
        <begin position="338"/>
        <end position="377"/>
    </location>
</feature>
<evidence type="ECO:0000313" key="3">
    <source>
        <dbReference type="Proteomes" id="UP000696485"/>
    </source>
</evidence>
<protein>
    <submittedName>
        <fullName evidence="2">Uncharacterized protein</fullName>
    </submittedName>
</protein>
<feature type="compositionally biased region" description="Acidic residues" evidence="1">
    <location>
        <begin position="456"/>
        <end position="465"/>
    </location>
</feature>
<feature type="compositionally biased region" description="Basic and acidic residues" evidence="1">
    <location>
        <begin position="466"/>
        <end position="488"/>
    </location>
</feature>
<dbReference type="EMBL" id="JAAAUY010000923">
    <property type="protein sequence ID" value="KAF9325450.1"/>
    <property type="molecule type" value="Genomic_DNA"/>
</dbReference>